<dbReference type="PANTHER" id="PTHR35177">
    <property type="entry name" value="HYDROGENASE MATURATION FACTOR HYBG"/>
    <property type="match status" value="1"/>
</dbReference>
<dbReference type="SUPFAM" id="SSF159127">
    <property type="entry name" value="HupF/HypC-like"/>
    <property type="match status" value="1"/>
</dbReference>
<organism evidence="2 3">
    <name type="scientific">Saccharopolyspora spinosa</name>
    <dbReference type="NCBI Taxonomy" id="60894"/>
    <lineage>
        <taxon>Bacteria</taxon>
        <taxon>Bacillati</taxon>
        <taxon>Actinomycetota</taxon>
        <taxon>Actinomycetes</taxon>
        <taxon>Pseudonocardiales</taxon>
        <taxon>Pseudonocardiaceae</taxon>
        <taxon>Saccharopolyspora</taxon>
    </lineage>
</organism>
<dbReference type="Proteomes" id="UP000233786">
    <property type="component" value="Unassembled WGS sequence"/>
</dbReference>
<dbReference type="InterPro" id="IPR001109">
    <property type="entry name" value="Hydrogenase_HupF/HypC"/>
</dbReference>
<name>A0A2N3XZ37_SACSN</name>
<dbReference type="PANTHER" id="PTHR35177:SF2">
    <property type="entry name" value="HYDROGENASE MATURATION FACTOR HYBG"/>
    <property type="match status" value="1"/>
</dbReference>
<dbReference type="Pfam" id="PF01455">
    <property type="entry name" value="HupF_HypC"/>
    <property type="match status" value="1"/>
</dbReference>
<evidence type="ECO:0000313" key="2">
    <source>
        <dbReference type="EMBL" id="PKW15880.1"/>
    </source>
</evidence>
<dbReference type="EMBL" id="PJNB01000001">
    <property type="protein sequence ID" value="PKW15880.1"/>
    <property type="molecule type" value="Genomic_DNA"/>
</dbReference>
<dbReference type="STRING" id="994479.GCA_000194155_03560"/>
<comment type="caution">
    <text evidence="2">The sequence shown here is derived from an EMBL/GenBank/DDBJ whole genome shotgun (WGS) entry which is preliminary data.</text>
</comment>
<gene>
    <name evidence="2" type="ORF">A8926_3659</name>
</gene>
<dbReference type="OrthoDB" id="9806017at2"/>
<evidence type="ECO:0000256" key="1">
    <source>
        <dbReference type="ARBA" id="ARBA00006018"/>
    </source>
</evidence>
<comment type="similarity">
    <text evidence="1">Belongs to the HupF/HypC family.</text>
</comment>
<keyword evidence="3" id="KW-1185">Reference proteome</keyword>
<reference evidence="2" key="1">
    <citation type="submission" date="2017-12" db="EMBL/GenBank/DDBJ databases">
        <title>Sequencing the genomes of 1000 Actinobacteria strains.</title>
        <authorList>
            <person name="Klenk H.-P."/>
        </authorList>
    </citation>
    <scope>NUCLEOTIDE SEQUENCE [LARGE SCALE GENOMIC DNA]</scope>
    <source>
        <strain evidence="2">DSM 44228</strain>
    </source>
</reference>
<dbReference type="PRINTS" id="PR00445">
    <property type="entry name" value="HUPFHYPC"/>
</dbReference>
<sequence length="89" mass="9782">MCLAIPGEVLEILPDRPDLAKVEVSGVRRNINVSLLGRPPEPGEWILIHVGFALSTIDEAEARAVLEFLEGLGQTYTDEIDALQDSRIE</sequence>
<evidence type="ECO:0000313" key="3">
    <source>
        <dbReference type="Proteomes" id="UP000233786"/>
    </source>
</evidence>
<dbReference type="Gene3D" id="2.30.30.140">
    <property type="match status" value="1"/>
</dbReference>
<dbReference type="GO" id="GO:0005506">
    <property type="term" value="F:iron ion binding"/>
    <property type="evidence" value="ECO:0007669"/>
    <property type="project" value="TreeGrafter"/>
</dbReference>
<protein>
    <submittedName>
        <fullName evidence="2">Hydrogenase expression/formation protein HypC</fullName>
    </submittedName>
</protein>
<dbReference type="GO" id="GO:0051604">
    <property type="term" value="P:protein maturation"/>
    <property type="evidence" value="ECO:0007669"/>
    <property type="project" value="TreeGrafter"/>
</dbReference>
<dbReference type="AlphaFoldDB" id="A0A2N3XZ37"/>
<dbReference type="RefSeq" id="WP_010696707.1">
    <property type="nucleotide sequence ID" value="NZ_CP061007.1"/>
</dbReference>
<dbReference type="NCBIfam" id="TIGR00074">
    <property type="entry name" value="hypC_hupF"/>
    <property type="match status" value="1"/>
</dbReference>
<proteinExistence type="inferred from homology"/>
<dbReference type="FunFam" id="2.30.30.140:FF:000022">
    <property type="entry name" value="Hydrogenase assembly chaperone HybG"/>
    <property type="match status" value="1"/>
</dbReference>
<accession>A0A2N3XZ37</accession>
<dbReference type="GO" id="GO:1902670">
    <property type="term" value="F:carbon dioxide binding"/>
    <property type="evidence" value="ECO:0007669"/>
    <property type="project" value="TreeGrafter"/>
</dbReference>